<feature type="non-terminal residue" evidence="12">
    <location>
        <position position="1"/>
    </location>
</feature>
<evidence type="ECO:0000256" key="7">
    <source>
        <dbReference type="ARBA" id="ARBA00022840"/>
    </source>
</evidence>
<dbReference type="Proteomes" id="UP000053858">
    <property type="component" value="Unassembled WGS sequence"/>
</dbReference>
<feature type="region of interest" description="Disordered" evidence="10">
    <location>
        <begin position="697"/>
        <end position="722"/>
    </location>
</feature>
<reference evidence="13" key="1">
    <citation type="journal article" date="2014" name="Science">
        <title>Comparative genomics reveals insights into avian genome evolution and adaptation.</title>
        <authorList>
            <consortium name="Avian Genome Consortium"/>
            <person name="Zhang G."/>
            <person name="Li C."/>
            <person name="Li Q."/>
            <person name="Li B."/>
            <person name="Larkin D.M."/>
            <person name="Lee C."/>
            <person name="Storz J.F."/>
            <person name="Antunes A."/>
            <person name="Greenwold M.J."/>
            <person name="Meredith R.W."/>
            <person name="Odeen A."/>
            <person name="Cui J."/>
            <person name="Zhou Q."/>
            <person name="Xu L."/>
            <person name="Pan H."/>
            <person name="Wang Z."/>
            <person name="Jin L."/>
            <person name="Zhang P."/>
            <person name="Hu H."/>
            <person name="Yang W."/>
            <person name="Hu J."/>
            <person name="Xiao J."/>
            <person name="Yang Z."/>
            <person name="Liu Y."/>
            <person name="Xie Q."/>
            <person name="Yu H."/>
            <person name="Lian J."/>
            <person name="Wen P."/>
            <person name="Zhang F."/>
            <person name="Li H."/>
            <person name="Zeng Y."/>
            <person name="Xiong Z."/>
            <person name="Liu S."/>
            <person name="Zhou L."/>
            <person name="Huang Z."/>
            <person name="An N."/>
            <person name="Wang J."/>
            <person name="Zheng Q."/>
            <person name="Xiong Y."/>
            <person name="Wang G."/>
            <person name="Wang B."/>
            <person name="Wang J."/>
            <person name="Fan Y."/>
            <person name="da Fonseca R.R."/>
            <person name="Alfaro-Nunez A."/>
            <person name="Schubert M."/>
            <person name="Orlando L."/>
            <person name="Mourier T."/>
            <person name="Howard J.T."/>
            <person name="Ganapathy G."/>
            <person name="Pfenning A."/>
            <person name="Whitney O."/>
            <person name="Rivas M.V."/>
            <person name="Hara E."/>
            <person name="Smith J."/>
            <person name="Farre M."/>
            <person name="Narayan J."/>
            <person name="Slavov G."/>
            <person name="Romanov M.N."/>
            <person name="Borges R."/>
            <person name="Machado J.P."/>
            <person name="Khan I."/>
            <person name="Springer M.S."/>
            <person name="Gatesy J."/>
            <person name="Hoffmann F.G."/>
            <person name="Opazo J.C."/>
            <person name="Hastad O."/>
            <person name="Sawyer R.H."/>
            <person name="Kim H."/>
            <person name="Kim K.W."/>
            <person name="Kim H.J."/>
            <person name="Cho S."/>
            <person name="Li N."/>
            <person name="Huang Y."/>
            <person name="Bruford M.W."/>
            <person name="Zhan X."/>
            <person name="Dixon A."/>
            <person name="Bertelsen M.F."/>
            <person name="Derryberry E."/>
            <person name="Warren W."/>
            <person name="Wilson R.K."/>
            <person name="Li S."/>
            <person name="Ray D.A."/>
            <person name="Green R.E."/>
            <person name="O'Brien S.J."/>
            <person name="Griffin D."/>
            <person name="Johnson W.E."/>
            <person name="Haussler D."/>
            <person name="Ryder O.A."/>
            <person name="Willerslev E."/>
            <person name="Graves G.R."/>
            <person name="Alstrom P."/>
            <person name="Fjeldsa J."/>
            <person name="Mindell D.P."/>
            <person name="Edwards S.V."/>
            <person name="Braun E.L."/>
            <person name="Rahbek C."/>
            <person name="Burt D.W."/>
            <person name="Houde P."/>
            <person name="Zhang Y."/>
            <person name="Yang H."/>
            <person name="Wang J."/>
            <person name="Jarvis E.D."/>
            <person name="Gilbert M.T."/>
            <person name="Wang J."/>
        </authorList>
    </citation>
    <scope>NUCLEOTIDE SEQUENCE [LARGE SCALE GENOMIC DNA]</scope>
</reference>
<organism evidence="12 13">
    <name type="scientific">Charadrius vociferus</name>
    <name type="common">Killdeer</name>
    <name type="synonym">Aegialitis vocifera</name>
    <dbReference type="NCBI Taxonomy" id="50402"/>
    <lineage>
        <taxon>Eukaryota</taxon>
        <taxon>Metazoa</taxon>
        <taxon>Chordata</taxon>
        <taxon>Craniata</taxon>
        <taxon>Vertebrata</taxon>
        <taxon>Euteleostomi</taxon>
        <taxon>Archelosauria</taxon>
        <taxon>Archosauria</taxon>
        <taxon>Dinosauria</taxon>
        <taxon>Saurischia</taxon>
        <taxon>Theropoda</taxon>
        <taxon>Coelurosauria</taxon>
        <taxon>Aves</taxon>
        <taxon>Neognathae</taxon>
        <taxon>Neoaves</taxon>
        <taxon>Charadriiformes</taxon>
        <taxon>Charadriidae</taxon>
        <taxon>Charadrius</taxon>
    </lineage>
</organism>
<dbReference type="EMBL" id="KL873621">
    <property type="protein sequence ID" value="KGL99629.1"/>
    <property type="molecule type" value="Genomic_DNA"/>
</dbReference>
<evidence type="ECO:0000256" key="3">
    <source>
        <dbReference type="ARBA" id="ARBA00022553"/>
    </source>
</evidence>
<evidence type="ECO:0000256" key="2">
    <source>
        <dbReference type="ARBA" id="ARBA00022527"/>
    </source>
</evidence>
<feature type="compositionally biased region" description="Low complexity" evidence="10">
    <location>
        <begin position="539"/>
        <end position="588"/>
    </location>
</feature>
<feature type="domain" description="Protein kinase" evidence="11">
    <location>
        <begin position="1"/>
        <end position="264"/>
    </location>
</feature>
<accession>A0A0A0AYL2</accession>
<feature type="region of interest" description="Disordered" evidence="10">
    <location>
        <begin position="640"/>
        <end position="675"/>
    </location>
</feature>
<dbReference type="InterPro" id="IPR000719">
    <property type="entry name" value="Prot_kinase_dom"/>
</dbReference>
<evidence type="ECO:0000256" key="4">
    <source>
        <dbReference type="ARBA" id="ARBA00022679"/>
    </source>
</evidence>
<feature type="region of interest" description="Disordered" evidence="10">
    <location>
        <begin position="277"/>
        <end position="353"/>
    </location>
</feature>
<feature type="region of interest" description="Disordered" evidence="10">
    <location>
        <begin position="539"/>
        <end position="608"/>
    </location>
</feature>
<keyword evidence="7" id="KW-0067">ATP-binding</keyword>
<gene>
    <name evidence="12" type="ORF">N301_01834</name>
</gene>
<evidence type="ECO:0000259" key="11">
    <source>
        <dbReference type="PROSITE" id="PS50011"/>
    </source>
</evidence>
<dbReference type="EC" id="2.7.11.1" evidence="1"/>
<proteinExistence type="predicted"/>
<dbReference type="Pfam" id="PF00069">
    <property type="entry name" value="Pkinase"/>
    <property type="match status" value="1"/>
</dbReference>
<dbReference type="SUPFAM" id="SSF56112">
    <property type="entry name" value="Protein kinase-like (PK-like)"/>
    <property type="match status" value="1"/>
</dbReference>
<dbReference type="FunFam" id="1.10.510.10:FF:000072">
    <property type="entry name" value="AP2 associated kinase 1"/>
    <property type="match status" value="1"/>
</dbReference>
<evidence type="ECO:0000256" key="10">
    <source>
        <dbReference type="SAM" id="MobiDB-lite"/>
    </source>
</evidence>
<dbReference type="Gene3D" id="1.10.510.10">
    <property type="entry name" value="Transferase(Phosphotransferase) domain 1"/>
    <property type="match status" value="1"/>
</dbReference>
<comment type="catalytic activity">
    <reaction evidence="9">
        <text>L-seryl-[protein] + ATP = O-phospho-L-seryl-[protein] + ADP + H(+)</text>
        <dbReference type="Rhea" id="RHEA:17989"/>
        <dbReference type="Rhea" id="RHEA-COMP:9863"/>
        <dbReference type="Rhea" id="RHEA-COMP:11604"/>
        <dbReference type="ChEBI" id="CHEBI:15378"/>
        <dbReference type="ChEBI" id="CHEBI:29999"/>
        <dbReference type="ChEBI" id="CHEBI:30616"/>
        <dbReference type="ChEBI" id="CHEBI:83421"/>
        <dbReference type="ChEBI" id="CHEBI:456216"/>
        <dbReference type="EC" id="2.7.11.1"/>
    </reaction>
</comment>
<keyword evidence="13" id="KW-1185">Reference proteome</keyword>
<evidence type="ECO:0000256" key="6">
    <source>
        <dbReference type="ARBA" id="ARBA00022777"/>
    </source>
</evidence>
<dbReference type="PROSITE" id="PS50011">
    <property type="entry name" value="PROTEIN_KINASE_DOM"/>
    <property type="match status" value="1"/>
</dbReference>
<sequence length="722" mass="79389">DFVSSAGGFAIVFLVRTNNGMKCALKRMYVNNEYDLQVCKREIQIMRDLSGHKNIVGYIDSSINSVSSGDVWEVLILMDFCRGGQVVNLMNQRLQTGFTENEVLQIFCDTCEAVARLHQCKTPIIHRDLKVENILLHDRGHYVLCDFGSATNKFQNPQTEGVNAVEEEIKKYTTLSYRAPEMVNLYSGKLITTKADIWALGCLLYKLCYFTLPFGESQVAICDGNFTIPDNSRHSQDMHCLIRYMLEPDPDKRPDIYQVSYFAFKLAKKECPVQNVQNSPIPTKLPDPVKASEAAAKKSQPKARLTDPIPTTETSIAPRQRPKAGQTQPNPGILPIQPALTPRKRPTAQAAIQPQGETVAVVHVGLRDLYYYFFVLPVAGPAALGSAQPSLPASGPQQKAAPQQTPAQPQAKQVPAAQQTSQAQPQVPSTQPQATPQHQQQLFLKQQLLQQQQQQQQQAAYFQQQQMMQAQQVVLVVVPQFPTAQQAAQQLVVSQFPVMQQGAPAQQQLMQNYYQQQQQQQQMMAQQAAMQQKTAAAAAAVQQKQQTPAPSQPPQAQQSAAQPAQPQEMQAQMRQQQKPQTTPPTAVQGQKLGSLTPPSSPKTQRAGHRRILSDVTHSAVFGVPASKSTQLLQAAAAEASLNKSKSASTTPSGSPRTSQQNVYNPPDVSTWNPFDDDNFSKLTAEELLNKDFAKLGDGKAPEKMGSSTENLIPGFQPASSAA</sequence>
<evidence type="ECO:0000256" key="1">
    <source>
        <dbReference type="ARBA" id="ARBA00012513"/>
    </source>
</evidence>
<feature type="compositionally biased region" description="Polar residues" evidence="10">
    <location>
        <begin position="591"/>
        <end position="603"/>
    </location>
</feature>
<evidence type="ECO:0000256" key="8">
    <source>
        <dbReference type="ARBA" id="ARBA00047899"/>
    </source>
</evidence>
<evidence type="ECO:0000256" key="9">
    <source>
        <dbReference type="ARBA" id="ARBA00048679"/>
    </source>
</evidence>
<keyword evidence="5" id="KW-0547">Nucleotide-binding</keyword>
<feature type="non-terminal residue" evidence="12">
    <location>
        <position position="722"/>
    </location>
</feature>
<dbReference type="SMART" id="SM00220">
    <property type="entry name" value="S_TKc"/>
    <property type="match status" value="1"/>
</dbReference>
<keyword evidence="2" id="KW-0723">Serine/threonine-protein kinase</keyword>
<dbReference type="InterPro" id="IPR008271">
    <property type="entry name" value="Ser/Thr_kinase_AS"/>
</dbReference>
<name>A0A0A0AYL2_CHAVO</name>
<dbReference type="PANTHER" id="PTHR47907">
    <property type="entry name" value="PROTEIN KINASE DOMAIN-CONTAINING PROTEIN"/>
    <property type="match status" value="1"/>
</dbReference>
<feature type="compositionally biased region" description="Polar residues" evidence="10">
    <location>
        <begin position="649"/>
        <end position="672"/>
    </location>
</feature>
<dbReference type="STRING" id="50402.A0A0A0AYL2"/>
<dbReference type="CDD" id="cd14037">
    <property type="entry name" value="STKc_NAK_like"/>
    <property type="match status" value="1"/>
</dbReference>
<dbReference type="InterPro" id="IPR051744">
    <property type="entry name" value="AP2_assoc_SerThr_kinase"/>
</dbReference>
<feature type="compositionally biased region" description="Low complexity" evidence="10">
    <location>
        <begin position="396"/>
        <end position="438"/>
    </location>
</feature>
<dbReference type="GO" id="GO:0005524">
    <property type="term" value="F:ATP binding"/>
    <property type="evidence" value="ECO:0007669"/>
    <property type="project" value="UniProtKB-KW"/>
</dbReference>
<evidence type="ECO:0000256" key="5">
    <source>
        <dbReference type="ARBA" id="ARBA00022741"/>
    </source>
</evidence>
<dbReference type="PROSITE" id="PS00108">
    <property type="entry name" value="PROTEIN_KINASE_ST"/>
    <property type="match status" value="1"/>
</dbReference>
<feature type="region of interest" description="Disordered" evidence="10">
    <location>
        <begin position="386"/>
        <end position="438"/>
    </location>
</feature>
<dbReference type="PANTHER" id="PTHR47907:SF5">
    <property type="entry name" value="AP2 ASSOCIATED KINASE 1"/>
    <property type="match status" value="1"/>
</dbReference>
<keyword evidence="6 12" id="KW-0418">Kinase</keyword>
<dbReference type="GO" id="GO:0004674">
    <property type="term" value="F:protein serine/threonine kinase activity"/>
    <property type="evidence" value="ECO:0007669"/>
    <property type="project" value="UniProtKB-KW"/>
</dbReference>
<comment type="catalytic activity">
    <reaction evidence="8">
        <text>L-threonyl-[protein] + ATP = O-phospho-L-threonyl-[protein] + ADP + H(+)</text>
        <dbReference type="Rhea" id="RHEA:46608"/>
        <dbReference type="Rhea" id="RHEA-COMP:11060"/>
        <dbReference type="Rhea" id="RHEA-COMP:11605"/>
        <dbReference type="ChEBI" id="CHEBI:15378"/>
        <dbReference type="ChEBI" id="CHEBI:30013"/>
        <dbReference type="ChEBI" id="CHEBI:30616"/>
        <dbReference type="ChEBI" id="CHEBI:61977"/>
        <dbReference type="ChEBI" id="CHEBI:456216"/>
        <dbReference type="EC" id="2.7.11.1"/>
    </reaction>
</comment>
<evidence type="ECO:0000313" key="12">
    <source>
        <dbReference type="EMBL" id="KGL99629.1"/>
    </source>
</evidence>
<dbReference type="AlphaFoldDB" id="A0A0A0AYL2"/>
<keyword evidence="4" id="KW-0808">Transferase</keyword>
<keyword evidence="3" id="KW-0597">Phosphoprotein</keyword>
<dbReference type="InterPro" id="IPR011009">
    <property type="entry name" value="Kinase-like_dom_sf"/>
</dbReference>
<protein>
    <recommendedName>
        <fullName evidence="1">non-specific serine/threonine protein kinase</fullName>
        <ecNumber evidence="1">2.7.11.1</ecNumber>
    </recommendedName>
</protein>
<evidence type="ECO:0000313" key="13">
    <source>
        <dbReference type="Proteomes" id="UP000053858"/>
    </source>
</evidence>